<gene>
    <name evidence="2" type="ORF">LBA_00374</name>
</gene>
<evidence type="ECO:0000256" key="1">
    <source>
        <dbReference type="SAM" id="Phobius"/>
    </source>
</evidence>
<keyword evidence="1" id="KW-0812">Transmembrane</keyword>
<organism evidence="2 3">
    <name type="scientific">Megavirus lba</name>
    <dbReference type="NCBI Taxonomy" id="1235314"/>
    <lineage>
        <taxon>Viruses</taxon>
        <taxon>Varidnaviria</taxon>
        <taxon>Bamfordvirae</taxon>
        <taxon>Nucleocytoviricota</taxon>
        <taxon>Megaviricetes</taxon>
        <taxon>Imitervirales</taxon>
        <taxon>Mimiviridae</taxon>
        <taxon>Megamimivirinae</taxon>
        <taxon>Megavirus</taxon>
        <taxon>Megavirus chilense</taxon>
    </lineage>
</organism>
<protein>
    <submittedName>
        <fullName evidence="2">Uncharacterized protein</fullName>
    </submittedName>
</protein>
<dbReference type="EMBL" id="JX885207">
    <property type="protein sequence ID" value="AGD92292.1"/>
    <property type="molecule type" value="Genomic_DNA"/>
</dbReference>
<evidence type="ECO:0000313" key="2">
    <source>
        <dbReference type="EMBL" id="AGD92292.1"/>
    </source>
</evidence>
<keyword evidence="1" id="KW-1133">Transmembrane helix</keyword>
<dbReference type="Proteomes" id="UP000236749">
    <property type="component" value="Segment"/>
</dbReference>
<proteinExistence type="predicted"/>
<name>L7Y2H1_9VIRU</name>
<feature type="transmembrane region" description="Helical" evidence="1">
    <location>
        <begin position="148"/>
        <end position="172"/>
    </location>
</feature>
<feature type="transmembrane region" description="Helical" evidence="1">
    <location>
        <begin position="113"/>
        <end position="133"/>
    </location>
</feature>
<evidence type="ECO:0000313" key="3">
    <source>
        <dbReference type="Proteomes" id="UP000236749"/>
    </source>
</evidence>
<keyword evidence="1" id="KW-0472">Membrane</keyword>
<sequence>MFIILIKKIINMDNINLHYDRLYKSNPLVKNFTLIKYCLEKNKQYLNQISNLNICDPNTDNYIEPNSCPIYSGITDPELTIINGEPSVIKYNILFTVAHLNNKPSLKLKKNTIHMLFINIHFMMNIFTIIQLILKKHNVMEINVAEIFMFQIVVFGANLVMEIFVNILVIWIQ</sequence>
<reference evidence="2 3" key="1">
    <citation type="journal article" date="2013" name="Clin. Infect. Dis.">
        <title>First isolation of Mimivirus in a patient with pneumonia.</title>
        <authorList>
            <person name="Saadi H."/>
            <person name="Pagnier I."/>
            <person name="Colson P."/>
            <person name="Cherif J.K."/>
            <person name="Beji M."/>
            <person name="Boughalmi M."/>
            <person name="Azza S."/>
            <person name="Armstrong N."/>
            <person name="Robert C."/>
            <person name="Fournous G."/>
            <person name="La Scola B."/>
            <person name="Raoult D."/>
        </authorList>
    </citation>
    <scope>NUCLEOTIDE SEQUENCE [LARGE SCALE GENOMIC DNA]</scope>
    <source>
        <strain evidence="2">LBA111</strain>
    </source>
</reference>
<accession>L7Y2H1</accession>